<dbReference type="EMBL" id="HBUE01290683">
    <property type="protein sequence ID" value="CAG6573763.1"/>
    <property type="molecule type" value="Transcribed_RNA"/>
</dbReference>
<evidence type="ECO:0000313" key="1">
    <source>
        <dbReference type="EMBL" id="CAG6573763.1"/>
    </source>
</evidence>
<accession>A0A8D8JL24</accession>
<sequence length="111" mass="12466">MTSIPGHNIVASLGAVNRPTELSPYSYWLSWIANSRLERGVHVNMLETDQDLRWAIVTVSYGQATQVFEAGGHCRVLHLLVGKLQLLYGVHIAQQKPVLGIRRGDRQVYRS</sequence>
<protein>
    <submittedName>
        <fullName evidence="1">(northern house mosquito) hypothetical protein</fullName>
    </submittedName>
</protein>
<name>A0A8D8JL24_CULPI</name>
<reference evidence="1" key="1">
    <citation type="submission" date="2021-05" db="EMBL/GenBank/DDBJ databases">
        <authorList>
            <person name="Alioto T."/>
            <person name="Alioto T."/>
            <person name="Gomez Garrido J."/>
        </authorList>
    </citation>
    <scope>NUCLEOTIDE SEQUENCE</scope>
</reference>
<proteinExistence type="predicted"/>
<dbReference type="EMBL" id="HBUE01049859">
    <property type="protein sequence ID" value="CAG6463930.1"/>
    <property type="molecule type" value="Transcribed_RNA"/>
</dbReference>
<dbReference type="AlphaFoldDB" id="A0A8D8JL24"/>
<organism evidence="1">
    <name type="scientific">Culex pipiens</name>
    <name type="common">House mosquito</name>
    <dbReference type="NCBI Taxonomy" id="7175"/>
    <lineage>
        <taxon>Eukaryota</taxon>
        <taxon>Metazoa</taxon>
        <taxon>Ecdysozoa</taxon>
        <taxon>Arthropoda</taxon>
        <taxon>Hexapoda</taxon>
        <taxon>Insecta</taxon>
        <taxon>Pterygota</taxon>
        <taxon>Neoptera</taxon>
        <taxon>Endopterygota</taxon>
        <taxon>Diptera</taxon>
        <taxon>Nematocera</taxon>
        <taxon>Culicoidea</taxon>
        <taxon>Culicidae</taxon>
        <taxon>Culicinae</taxon>
        <taxon>Culicini</taxon>
        <taxon>Culex</taxon>
        <taxon>Culex</taxon>
    </lineage>
</organism>
<dbReference type="EMBL" id="HBUE01184991">
    <property type="protein sequence ID" value="CAG6522146.1"/>
    <property type="molecule type" value="Transcribed_RNA"/>
</dbReference>